<evidence type="ECO:0000313" key="2">
    <source>
        <dbReference type="Proteomes" id="UP000018482"/>
    </source>
</evidence>
<evidence type="ECO:0000313" key="1">
    <source>
        <dbReference type="EMBL" id="ESV55427.1"/>
    </source>
</evidence>
<accession>V6Z3G3</accession>
<proteinExistence type="predicted"/>
<comment type="caution">
    <text evidence="1">The sequence shown here is derived from an EMBL/GenBank/DDBJ whole genome shotgun (WGS) entry which is preliminary data.</text>
</comment>
<dbReference type="Proteomes" id="UP000018482">
    <property type="component" value="Unassembled WGS sequence"/>
</dbReference>
<gene>
    <name evidence="1" type="ORF">SAG0136_09520</name>
</gene>
<protein>
    <submittedName>
        <fullName evidence="1">Uncharacterized protein</fullName>
    </submittedName>
</protein>
<sequence>MTKKQKTYKSLKQAKKYAYKLYLSGARDIQIWEIPENRTLIYIIL</sequence>
<dbReference type="AlphaFoldDB" id="V6Z3G3"/>
<name>V6Z3G3_STRAG</name>
<reference evidence="1 2" key="1">
    <citation type="submission" date="2013-05" db="EMBL/GenBank/DDBJ databases">
        <authorList>
            <person name="Richards V.P."/>
            <person name="Durkin S.A.S."/>
            <person name="Kim M."/>
            <person name="Pavinski Bitar P.D."/>
            <person name="Stanhope M.J."/>
            <person name="Town C.D."/>
            <person name="Venter J.C."/>
        </authorList>
    </citation>
    <scope>NUCLEOTIDE SEQUENCE [LARGE SCALE GENOMIC DNA]</scope>
    <source>
        <strain evidence="1 2">LMG 14747</strain>
    </source>
</reference>
<organism evidence="1 2">
    <name type="scientific">Streptococcus agalactiae LMG 14747</name>
    <dbReference type="NCBI Taxonomy" id="1154860"/>
    <lineage>
        <taxon>Bacteria</taxon>
        <taxon>Bacillati</taxon>
        <taxon>Bacillota</taxon>
        <taxon>Bacilli</taxon>
        <taxon>Lactobacillales</taxon>
        <taxon>Streptococcaceae</taxon>
        <taxon>Streptococcus</taxon>
    </lineage>
</organism>
<dbReference type="EMBL" id="ANQC01000127">
    <property type="protein sequence ID" value="ESV55427.1"/>
    <property type="molecule type" value="Genomic_DNA"/>
</dbReference>